<feature type="region of interest" description="Disordered" evidence="1">
    <location>
        <begin position="1"/>
        <end position="107"/>
    </location>
</feature>
<keyword evidence="2" id="KW-1185">Reference proteome</keyword>
<feature type="compositionally biased region" description="Low complexity" evidence="1">
    <location>
        <begin position="64"/>
        <end position="89"/>
    </location>
</feature>
<name>A0ABM4J711_ODOVR</name>
<evidence type="ECO:0000256" key="1">
    <source>
        <dbReference type="SAM" id="MobiDB-lite"/>
    </source>
</evidence>
<evidence type="ECO:0000313" key="3">
    <source>
        <dbReference type="RefSeq" id="XP_070335861.1"/>
    </source>
</evidence>
<reference evidence="2" key="1">
    <citation type="journal article" date="2022" name="J. Hered.">
        <title>A De Novo Chromosome-Level Genome Assembly of the White-Tailed Deer, Odocoileus Virginianus.</title>
        <authorList>
            <person name="London E.W."/>
            <person name="Roca A.L."/>
            <person name="Novakofski J.E."/>
            <person name="Mateus-Pinilla N.E."/>
        </authorList>
    </citation>
    <scope>NUCLEOTIDE SEQUENCE [LARGE SCALE GENOMIC DNA]</scope>
</reference>
<evidence type="ECO:0000313" key="2">
    <source>
        <dbReference type="Proteomes" id="UP001652640"/>
    </source>
</evidence>
<sequence>MPLKNPPAIHRPTQRCPPCWGDKWKQQPPLLLPLQPPGLGGNVPPGFPPPSAVDPLAGGGGRGEAAPRSRGPGAGEARPGAALTSSTGRSPRRSRGSLGEKREAAAAAAARLLRGWGSGFLRPRLAAARGGRTGGGRKLAPSARVPSPESGSPSAVRAREFAATSPGPESRRRAAVCLGPGRWVREERAQLTSAAVAAGRVAPSGQWGNGKECGGFKQNSMSLPGCCQTAGLPRRAEAGRRWGGSEKRGLPSAP</sequence>
<dbReference type="Proteomes" id="UP001652640">
    <property type="component" value="Chromosome 17"/>
</dbReference>
<accession>A0ABM4J711</accession>
<dbReference type="GeneID" id="139039168"/>
<dbReference type="RefSeq" id="XP_070335861.1">
    <property type="nucleotide sequence ID" value="XM_070479760.1"/>
</dbReference>
<organism evidence="2 3">
    <name type="scientific">Odocoileus virginianus</name>
    <name type="common">White-tailed deer</name>
    <dbReference type="NCBI Taxonomy" id="9874"/>
    <lineage>
        <taxon>Eukaryota</taxon>
        <taxon>Metazoa</taxon>
        <taxon>Chordata</taxon>
        <taxon>Craniata</taxon>
        <taxon>Vertebrata</taxon>
        <taxon>Euteleostomi</taxon>
        <taxon>Mammalia</taxon>
        <taxon>Eutheria</taxon>
        <taxon>Laurasiatheria</taxon>
        <taxon>Artiodactyla</taxon>
        <taxon>Ruminantia</taxon>
        <taxon>Pecora</taxon>
        <taxon>Cervidae</taxon>
        <taxon>Odocoileinae</taxon>
        <taxon>Odocoileus</taxon>
    </lineage>
</organism>
<protein>
    <submittedName>
        <fullName evidence="3">Uncharacterized protein</fullName>
    </submittedName>
</protein>
<reference evidence="3" key="2">
    <citation type="submission" date="2025-08" db="UniProtKB">
        <authorList>
            <consortium name="RefSeq"/>
        </authorList>
    </citation>
    <scope>IDENTIFICATION</scope>
    <source>
        <tissue evidence="3">Tongue muscle</tissue>
    </source>
</reference>
<gene>
    <name evidence="3" type="primary">LOC139039168</name>
</gene>
<feature type="region of interest" description="Disordered" evidence="1">
    <location>
        <begin position="127"/>
        <end position="173"/>
    </location>
</feature>
<proteinExistence type="predicted"/>